<dbReference type="PIRSF" id="PIRSF006276">
    <property type="entry name" value="UspA"/>
    <property type="match status" value="1"/>
</dbReference>
<dbReference type="InterPro" id="IPR014729">
    <property type="entry name" value="Rossmann-like_a/b/a_fold"/>
</dbReference>
<dbReference type="Proteomes" id="UP000798488">
    <property type="component" value="Unassembled WGS sequence"/>
</dbReference>
<dbReference type="AlphaFoldDB" id="A0A9D2WPN7"/>
<dbReference type="InterPro" id="IPR006015">
    <property type="entry name" value="Universal_stress_UspA"/>
</dbReference>
<accession>A0A9D2WPN7</accession>
<gene>
    <name evidence="4" type="ORF">SPSYN_01458</name>
</gene>
<dbReference type="OrthoDB" id="9794782at2"/>
<evidence type="ECO:0000256" key="2">
    <source>
        <dbReference type="PIRNR" id="PIRNR006276"/>
    </source>
</evidence>
<dbReference type="InterPro" id="IPR006016">
    <property type="entry name" value="UspA"/>
</dbReference>
<dbReference type="PANTHER" id="PTHR46268:SF25">
    <property type="entry name" value="USPA DOMAIN PROTEIN"/>
    <property type="match status" value="1"/>
</dbReference>
<dbReference type="GO" id="GO:0005737">
    <property type="term" value="C:cytoplasm"/>
    <property type="evidence" value="ECO:0007669"/>
    <property type="project" value="UniProtKB-SubCell"/>
</dbReference>
<comment type="similarity">
    <text evidence="1 2">Belongs to the universal stress protein A family.</text>
</comment>
<evidence type="ECO:0000313" key="4">
    <source>
        <dbReference type="EMBL" id="KAF1085322.1"/>
    </source>
</evidence>
<sequence length="141" mass="15303">MFKKILAPVDGSIGSKAAAKKAMQIATDYGAEVTFVYVAVDIYSSSRLSNEDYNQLQSAYMAQGEAMLEDVINEVKIEGVLTNKKMLTGHPAQVLLNECKEGGYDLVVIGSRGQSLMQDFPMGSVSSRVVQYAPCTVLIVR</sequence>
<evidence type="ECO:0000256" key="1">
    <source>
        <dbReference type="ARBA" id="ARBA00008791"/>
    </source>
</evidence>
<dbReference type="PRINTS" id="PR01438">
    <property type="entry name" value="UNVRSLSTRESS"/>
</dbReference>
<dbReference type="RefSeq" id="WP_161821807.1">
    <property type="nucleotide sequence ID" value="NZ_LSRS01000003.1"/>
</dbReference>
<dbReference type="SUPFAM" id="SSF52402">
    <property type="entry name" value="Adenine nucleotide alpha hydrolases-like"/>
    <property type="match status" value="1"/>
</dbReference>
<name>A0A9D2WPN7_9FIRM</name>
<dbReference type="EMBL" id="LSRS01000003">
    <property type="protein sequence ID" value="KAF1085322.1"/>
    <property type="molecule type" value="Genomic_DNA"/>
</dbReference>
<dbReference type="Gene3D" id="3.40.50.620">
    <property type="entry name" value="HUPs"/>
    <property type="match status" value="1"/>
</dbReference>
<organism evidence="4 5">
    <name type="scientific">Sporotomaculum syntrophicum</name>
    <dbReference type="NCBI Taxonomy" id="182264"/>
    <lineage>
        <taxon>Bacteria</taxon>
        <taxon>Bacillati</taxon>
        <taxon>Bacillota</taxon>
        <taxon>Clostridia</taxon>
        <taxon>Eubacteriales</taxon>
        <taxon>Desulfallaceae</taxon>
        <taxon>Sporotomaculum</taxon>
    </lineage>
</organism>
<keyword evidence="5" id="KW-1185">Reference proteome</keyword>
<evidence type="ECO:0000259" key="3">
    <source>
        <dbReference type="Pfam" id="PF00582"/>
    </source>
</evidence>
<reference evidence="4" key="1">
    <citation type="submission" date="2016-02" db="EMBL/GenBank/DDBJ databases">
        <title>Draft Genome Sequence of Sporotomaculum syntrophicum Strain FB, a Syntrophic Benzoate Degrader.</title>
        <authorList>
            <person name="Nobu M.K."/>
            <person name="Narihiro T."/>
            <person name="Qiu Y.-L."/>
            <person name="Ohashi A."/>
            <person name="Liu W.-T."/>
            <person name="Yuji S."/>
        </authorList>
    </citation>
    <scope>NUCLEOTIDE SEQUENCE</scope>
    <source>
        <strain evidence="4">FB</strain>
    </source>
</reference>
<comment type="caution">
    <text evidence="4">The sequence shown here is derived from an EMBL/GenBank/DDBJ whole genome shotgun (WGS) entry which is preliminary data.</text>
</comment>
<dbReference type="CDD" id="cd00293">
    <property type="entry name" value="USP-like"/>
    <property type="match status" value="1"/>
</dbReference>
<protein>
    <recommendedName>
        <fullName evidence="2">Universal stress protein</fullName>
    </recommendedName>
</protein>
<proteinExistence type="inferred from homology"/>
<keyword evidence="2" id="KW-0963">Cytoplasm</keyword>
<feature type="domain" description="UspA" evidence="3">
    <location>
        <begin position="1"/>
        <end position="141"/>
    </location>
</feature>
<dbReference type="Pfam" id="PF00582">
    <property type="entry name" value="Usp"/>
    <property type="match status" value="1"/>
</dbReference>
<dbReference type="PANTHER" id="PTHR46268">
    <property type="entry name" value="STRESS RESPONSE PROTEIN NHAX"/>
    <property type="match status" value="1"/>
</dbReference>
<evidence type="ECO:0000313" key="5">
    <source>
        <dbReference type="Proteomes" id="UP000798488"/>
    </source>
</evidence>
<comment type="subcellular location">
    <subcellularLocation>
        <location evidence="2">Cytoplasm</location>
    </subcellularLocation>
</comment>